<evidence type="ECO:0000256" key="5">
    <source>
        <dbReference type="PIRSR" id="PIRSR601820-3"/>
    </source>
</evidence>
<comment type="subcellular location">
    <subcellularLocation>
        <location evidence="1">Secreted</location>
    </subcellularLocation>
</comment>
<dbReference type="SMART" id="SM00206">
    <property type="entry name" value="NTR"/>
    <property type="match status" value="1"/>
</dbReference>
<evidence type="ECO:0000256" key="2">
    <source>
        <dbReference type="ARBA" id="ARBA00022525"/>
    </source>
</evidence>
<dbReference type="PANTHER" id="PTHR11844">
    <property type="entry name" value="METALLOPROTEASE INHIBITOR"/>
    <property type="match status" value="1"/>
</dbReference>
<dbReference type="AlphaFoldDB" id="A0A1I8IKF0"/>
<keyword evidence="2" id="KW-0964">Secreted</keyword>
<evidence type="ECO:0000256" key="1">
    <source>
        <dbReference type="ARBA" id="ARBA00004613"/>
    </source>
</evidence>
<dbReference type="Proteomes" id="UP000095280">
    <property type="component" value="Unplaced"/>
</dbReference>
<dbReference type="InterPro" id="IPR001820">
    <property type="entry name" value="TIMP"/>
</dbReference>
<keyword evidence="8" id="KW-1185">Reference proteome</keyword>
<dbReference type="InterPro" id="IPR001134">
    <property type="entry name" value="Netrin_domain"/>
</dbReference>
<dbReference type="PROSITE" id="PS50189">
    <property type="entry name" value="NTR"/>
    <property type="match status" value="1"/>
</dbReference>
<evidence type="ECO:0000259" key="7">
    <source>
        <dbReference type="PROSITE" id="PS50189"/>
    </source>
</evidence>
<feature type="binding site" evidence="4">
    <location>
        <position position="353"/>
    </location>
    <ligand>
        <name>Zn(2+)</name>
        <dbReference type="ChEBI" id="CHEBI:29105"/>
        <note>ligand shared with metalloproteinase partner</note>
    </ligand>
</feature>
<dbReference type="PANTHER" id="PTHR11844:SF33">
    <property type="entry name" value="TISSUE INHIBITOR OF METALLOPROTEINASE"/>
    <property type="match status" value="1"/>
</dbReference>
<dbReference type="Pfam" id="PF00965">
    <property type="entry name" value="TIMP"/>
    <property type="match status" value="1"/>
</dbReference>
<organism evidence="8 9">
    <name type="scientific">Macrostomum lignano</name>
    <dbReference type="NCBI Taxonomy" id="282301"/>
    <lineage>
        <taxon>Eukaryota</taxon>
        <taxon>Metazoa</taxon>
        <taxon>Spiralia</taxon>
        <taxon>Lophotrochozoa</taxon>
        <taxon>Platyhelminthes</taxon>
        <taxon>Rhabditophora</taxon>
        <taxon>Macrostomorpha</taxon>
        <taxon>Macrostomida</taxon>
        <taxon>Macrostomidae</taxon>
        <taxon>Macrostomum</taxon>
    </lineage>
</organism>
<name>A0A1I8IKF0_9PLAT</name>
<feature type="region of interest" description="Disordered" evidence="6">
    <location>
        <begin position="281"/>
        <end position="312"/>
    </location>
</feature>
<dbReference type="InterPro" id="IPR008993">
    <property type="entry name" value="TIMP-like_OB-fold"/>
</dbReference>
<dbReference type="GO" id="GO:0005615">
    <property type="term" value="C:extracellular space"/>
    <property type="evidence" value="ECO:0007669"/>
    <property type="project" value="TreeGrafter"/>
</dbReference>
<evidence type="ECO:0000256" key="3">
    <source>
        <dbReference type="ARBA" id="ARBA00023157"/>
    </source>
</evidence>
<keyword evidence="4" id="KW-0862">Zinc</keyword>
<sequence>PAGHMSRNIPIPAKVFRKFFIVSSESSPGRLAPPLRPLPPDDGDAVADICRGGGGGLCGGGPGLVEVAVGAAVVGAVVRASGSAGAGGPLAAAAVAEAAARSFSISFSCCSCCWCCVMRASTTSAMCRLSSSWESPSSGMSEPEAWHPAGLQQTFGCCVGISGGQQGQQAARLLQRFRVGSAKLGRRDWKGWQRVPDGRAAVAPGDNAQSGILKALKKRLAEVADELSWPIFSAIGNPPPVPSAPATADAADGAAACCGGGSSELGRQPVLNRRCCLPCGMARSSSSSPTLEPSRLRSPPLPPTQTPANSSPTAAARLFSLASLLLVGGWALAAGGPPPVAAVIPNGFGTKPCPCRPHHPLHPQVAFCASDFALKVRFLRMTGEYLSSTMHLKRYWVSVKAVFRNSAKIPNLIPNRRMHLWIYGERDNCGHGIVVRYHGEANSIISREVHLKKLYLVTGKLEHGQPMLSVCSWIAQWPNKTMRKAIINSELGSPVVTDQQARYLRHGTYARGCSKCRIEDRLFQPIKNVTAEQANSCSFDPSRDYFISRKSPPLLNWDSAVSSSGRLHAMPICEGIIHWDTMRSWDGEAVQVSQIDGLVNQREGLGACSSLQSRQVGELLEQRGAMDFQCSNWLSPVGEVVQRGGLVDARHPGVGQTGQQAAPIAASVANSLTNQCAVRLEESDGFGWSASIC</sequence>
<dbReference type="GO" id="GO:0008191">
    <property type="term" value="F:metalloendopeptidase inhibitor activity"/>
    <property type="evidence" value="ECO:0007669"/>
    <property type="project" value="InterPro"/>
</dbReference>
<feature type="disulfide bond" evidence="5">
    <location>
        <begin position="355"/>
        <end position="471"/>
    </location>
</feature>
<evidence type="ECO:0000313" key="9">
    <source>
        <dbReference type="WBParaSite" id="maker-uti_cns_0013384-snap-gene-0.2-mRNA-1"/>
    </source>
</evidence>
<dbReference type="Gene3D" id="2.40.50.120">
    <property type="match status" value="1"/>
</dbReference>
<evidence type="ECO:0000256" key="4">
    <source>
        <dbReference type="PIRSR" id="PIRSR601820-1"/>
    </source>
</evidence>
<dbReference type="GO" id="GO:0031012">
    <property type="term" value="C:extracellular matrix"/>
    <property type="evidence" value="ECO:0007669"/>
    <property type="project" value="TreeGrafter"/>
</dbReference>
<keyword evidence="4" id="KW-0479">Metal-binding</keyword>
<dbReference type="GO" id="GO:0002020">
    <property type="term" value="F:protease binding"/>
    <property type="evidence" value="ECO:0007669"/>
    <property type="project" value="TreeGrafter"/>
</dbReference>
<dbReference type="SUPFAM" id="SSF50242">
    <property type="entry name" value="TIMP-like"/>
    <property type="match status" value="1"/>
</dbReference>
<dbReference type="WBParaSite" id="maker-uti_cns_0013384-snap-gene-0.2-mRNA-1">
    <property type="protein sequence ID" value="maker-uti_cns_0013384-snap-gene-0.2-mRNA-1"/>
    <property type="gene ID" value="maker-uti_cns_0013384-snap-gene-0.2"/>
</dbReference>
<feature type="compositionally biased region" description="Low complexity" evidence="6">
    <location>
        <begin position="283"/>
        <end position="298"/>
    </location>
</feature>
<keyword evidence="3 5" id="KW-1015">Disulfide bond</keyword>
<feature type="domain" description="NTR" evidence="7">
    <location>
        <begin position="353"/>
        <end position="513"/>
    </location>
</feature>
<evidence type="ECO:0000256" key="6">
    <source>
        <dbReference type="SAM" id="MobiDB-lite"/>
    </source>
</evidence>
<dbReference type="GO" id="GO:0051045">
    <property type="term" value="P:negative regulation of membrane protein ectodomain proteolysis"/>
    <property type="evidence" value="ECO:0007669"/>
    <property type="project" value="TreeGrafter"/>
</dbReference>
<proteinExistence type="predicted"/>
<accession>A0A1I8IKF0</accession>
<evidence type="ECO:0000313" key="8">
    <source>
        <dbReference type="Proteomes" id="UP000095280"/>
    </source>
</evidence>
<dbReference type="GO" id="GO:0046872">
    <property type="term" value="F:metal ion binding"/>
    <property type="evidence" value="ECO:0007669"/>
    <property type="project" value="UniProtKB-KW"/>
</dbReference>
<reference evidence="9" key="1">
    <citation type="submission" date="2016-11" db="UniProtKB">
        <authorList>
            <consortium name="WormBaseParasite"/>
        </authorList>
    </citation>
    <scope>IDENTIFICATION</scope>
</reference>
<protein>
    <submittedName>
        <fullName evidence="9">NTR domain-containing protein</fullName>
    </submittedName>
</protein>